<proteinExistence type="predicted"/>
<feature type="region of interest" description="Disordered" evidence="1">
    <location>
        <begin position="1"/>
        <end position="92"/>
    </location>
</feature>
<gene>
    <name evidence="2" type="ORF">CHRIB12_LOCUS15468</name>
</gene>
<feature type="compositionally biased region" description="Acidic residues" evidence="1">
    <location>
        <begin position="73"/>
        <end position="83"/>
    </location>
</feature>
<feature type="compositionally biased region" description="Basic and acidic residues" evidence="1">
    <location>
        <begin position="51"/>
        <end position="72"/>
    </location>
</feature>
<protein>
    <submittedName>
        <fullName evidence="2">Uncharacterized protein</fullName>
    </submittedName>
</protein>
<dbReference type="OrthoDB" id="2438704at2759"/>
<reference evidence="2" key="1">
    <citation type="submission" date="2020-05" db="EMBL/GenBank/DDBJ databases">
        <authorList>
            <person name="Rincon C."/>
            <person name="Sanders R I."/>
            <person name="Robbins C."/>
            <person name="Chaturvedi A."/>
        </authorList>
    </citation>
    <scope>NUCLEOTIDE SEQUENCE</scope>
    <source>
        <strain evidence="2">CHB12</strain>
    </source>
</reference>
<organism evidence="2 3">
    <name type="scientific">Rhizophagus irregularis</name>
    <dbReference type="NCBI Taxonomy" id="588596"/>
    <lineage>
        <taxon>Eukaryota</taxon>
        <taxon>Fungi</taxon>
        <taxon>Fungi incertae sedis</taxon>
        <taxon>Mucoromycota</taxon>
        <taxon>Glomeromycotina</taxon>
        <taxon>Glomeromycetes</taxon>
        <taxon>Glomerales</taxon>
        <taxon>Glomeraceae</taxon>
        <taxon>Rhizophagus</taxon>
    </lineage>
</organism>
<dbReference type="VEuPathDB" id="FungiDB:RhiirFUN_019325"/>
<comment type="caution">
    <text evidence="2">The sequence shown here is derived from an EMBL/GenBank/DDBJ whole genome shotgun (WGS) entry which is preliminary data.</text>
</comment>
<name>A0A916ECC9_9GLOM</name>
<evidence type="ECO:0000313" key="3">
    <source>
        <dbReference type="Proteomes" id="UP000684084"/>
    </source>
</evidence>
<dbReference type="AlphaFoldDB" id="A0A916ECC9"/>
<evidence type="ECO:0000313" key="2">
    <source>
        <dbReference type="EMBL" id="CAB5376781.1"/>
    </source>
</evidence>
<dbReference type="Proteomes" id="UP000684084">
    <property type="component" value="Unassembled WGS sequence"/>
</dbReference>
<evidence type="ECO:0000256" key="1">
    <source>
        <dbReference type="SAM" id="MobiDB-lite"/>
    </source>
</evidence>
<accession>A0A916ECC9</accession>
<dbReference type="EMBL" id="CAGKOT010000036">
    <property type="protein sequence ID" value="CAB5376781.1"/>
    <property type="molecule type" value="Genomic_DNA"/>
</dbReference>
<sequence>MTTKRKLPNKSSDDNQEMEVEGGSKRKQITKKRRDIDIEKANQLMKKSKNSNKEAAKSADKEVIVVNEKRSNDDDDDDDDENKTEDHKKPEVFQSKSNLEIVAWLVDHPEILRLALEMNNTDVAISSSSKITDDKIRLWDESVKCLFLRARSPRGEVFDELITKIFKIKIHSNEAKSYLEKTRKFFIDFRNKFNQIILTSVEEFKEIRKNRASTGSLSQKELIDYVDEEFVQKILSRQLVAVNISELTRNGGFNTLVDFVRETFKVLWNGKNLFAVKELDNMTKKLMIPSRSGNKIVDSLSL</sequence>